<proteinExistence type="predicted"/>
<dbReference type="EMBL" id="AJWZ01002964">
    <property type="protein sequence ID" value="EKC69511.1"/>
    <property type="molecule type" value="Genomic_DNA"/>
</dbReference>
<organism evidence="1">
    <name type="scientific">human gut metagenome</name>
    <dbReference type="NCBI Taxonomy" id="408170"/>
    <lineage>
        <taxon>unclassified sequences</taxon>
        <taxon>metagenomes</taxon>
        <taxon>organismal metagenomes</taxon>
    </lineage>
</organism>
<feature type="non-terminal residue" evidence="1">
    <location>
        <position position="1"/>
    </location>
</feature>
<dbReference type="AlphaFoldDB" id="K1UDD1"/>
<comment type="caution">
    <text evidence="1">The sequence shown here is derived from an EMBL/GenBank/DDBJ whole genome shotgun (WGS) entry which is preliminary data.</text>
</comment>
<gene>
    <name evidence="1" type="ORF">OBE_04375</name>
</gene>
<evidence type="ECO:0000313" key="1">
    <source>
        <dbReference type="EMBL" id="EKC69511.1"/>
    </source>
</evidence>
<reference evidence="1" key="1">
    <citation type="journal article" date="2013" name="Environ. Microbiol.">
        <title>Microbiota from the distal guts of lean and obese adolescents exhibit partial functional redundancy besides clear differences in community structure.</title>
        <authorList>
            <person name="Ferrer M."/>
            <person name="Ruiz A."/>
            <person name="Lanza F."/>
            <person name="Haange S.B."/>
            <person name="Oberbach A."/>
            <person name="Till H."/>
            <person name="Bargiela R."/>
            <person name="Campoy C."/>
            <person name="Segura M.T."/>
            <person name="Richter M."/>
            <person name="von Bergen M."/>
            <person name="Seifert J."/>
            <person name="Suarez A."/>
        </authorList>
    </citation>
    <scope>NUCLEOTIDE SEQUENCE</scope>
</reference>
<protein>
    <submittedName>
        <fullName evidence="1">ATP synthase (E/31 kDa) subunit</fullName>
    </submittedName>
</protein>
<accession>K1UDD1</accession>
<name>K1UDD1_9ZZZZ</name>
<sequence length="78" mass="9358">QKSVREIESKYRRMLALAEQKCRMDALRHREELSKAIFDDVERELMLFTESDKYEEYLIRLVSAEELSEDAVIFLSQK</sequence>